<keyword evidence="2" id="KW-0472">Membrane</keyword>
<reference evidence="3 4" key="2">
    <citation type="journal article" date="2010" name="Stand. Genomic Sci.">
        <title>Complete genome sequence of Syntrophothermus lipocalidus type strain (TGB-C1).</title>
        <authorList>
            <person name="Djao O.D."/>
            <person name="Zhang X."/>
            <person name="Lucas S."/>
            <person name="Lapidus A."/>
            <person name="Del Rio T.G."/>
            <person name="Nolan M."/>
            <person name="Tice H."/>
            <person name="Cheng J.F."/>
            <person name="Han C."/>
            <person name="Tapia R."/>
            <person name="Goodwin L."/>
            <person name="Pitluck S."/>
            <person name="Liolios K."/>
            <person name="Ivanova N."/>
            <person name="Mavromatis K."/>
            <person name="Mikhailova N."/>
            <person name="Ovchinnikova G."/>
            <person name="Pati A."/>
            <person name="Brambilla E."/>
            <person name="Chen A."/>
            <person name="Palaniappan K."/>
            <person name="Land M."/>
            <person name="Hauser L."/>
            <person name="Chang Y.J."/>
            <person name="Jeffries C.D."/>
            <person name="Rohde M."/>
            <person name="Sikorski J."/>
            <person name="Spring S."/>
            <person name="Goker M."/>
            <person name="Detter J.C."/>
            <person name="Woyke T."/>
            <person name="Bristow J."/>
            <person name="Eisen J.A."/>
            <person name="Markowitz V."/>
            <person name="Hugenholtz P."/>
            <person name="Kyrpides N.C."/>
            <person name="Klenk H.P."/>
        </authorList>
    </citation>
    <scope>NUCLEOTIDE SEQUENCE [LARGE SCALE GENOMIC DNA]</scope>
    <source>
        <strain evidence="4">DSM 12680 / TGB-C1</strain>
    </source>
</reference>
<name>D7CNY1_SYNLT</name>
<organism evidence="3 4">
    <name type="scientific">Syntrophothermus lipocalidus (strain DSM 12680 / TGB-C1)</name>
    <dbReference type="NCBI Taxonomy" id="643648"/>
    <lineage>
        <taxon>Bacteria</taxon>
        <taxon>Bacillati</taxon>
        <taxon>Bacillota</taxon>
        <taxon>Clostridia</taxon>
        <taxon>Eubacteriales</taxon>
        <taxon>Syntrophomonadaceae</taxon>
        <taxon>Syntrophothermus</taxon>
    </lineage>
</organism>
<proteinExistence type="predicted"/>
<sequence>MNRTHFWHLVKGLVYVQVLAAVIIAGITFNPNRGLTQLFDCALALMKTLHTAYGLNLTTETAETVFSQSSIVLASPSPLVPPGVYGWLRVFFAGPEDMLFSHIQAMANVQGSKLDSISKSENNVDSPPQAVSNDESVNKEEAADLKGTKLAFYCTHNGESYRPDCGESRLEGEKGHVNLVAAALQAETAKRGFTSFHVKTVHDYPDFAASYAESRQTVRSLLEKHPDLAAIFDVHRDAYPQARPDSIEINGKSAARILIVVGTDERKPHPNWRKNAEFAQVIYEKGETMYPGLIKQVRFKAGTYNQEFHPHALLIEFGNDQNSLSEALYSAQLFADILYEVFKEGER</sequence>
<evidence type="ECO:0000256" key="1">
    <source>
        <dbReference type="SAM" id="MobiDB-lite"/>
    </source>
</evidence>
<feature type="region of interest" description="Disordered" evidence="1">
    <location>
        <begin position="117"/>
        <end position="140"/>
    </location>
</feature>
<dbReference type="KEGG" id="slp:Slip_1657"/>
<gene>
    <name evidence="3" type="ordered locus">Slip_1657</name>
</gene>
<keyword evidence="4" id="KW-1185">Reference proteome</keyword>
<reference evidence="4" key="1">
    <citation type="journal article" date="2010" name="Stand. Genomic Sci.">
        <title>Complete genome sequence of Syntrophothermus lipocalidus type strain (TGB-C1T).</title>
        <authorList>
            <consortium name="US DOE Joint Genome Institute (JGI-PGF)"/>
            <person name="Djao O."/>
            <person name="Zhang X."/>
            <person name="Lucas S."/>
            <person name="Lapidus A."/>
            <person name="Glavina Del Rio T."/>
            <person name="Nolan M."/>
            <person name="Tice H."/>
            <person name="Cheng J."/>
            <person name="Han C."/>
            <person name="Tapia R."/>
            <person name="Goodwin L."/>
            <person name="Pitluck S."/>
            <person name="Liolios K."/>
            <person name="Ivanova N."/>
            <person name="Mavromatis K."/>
            <person name="Mikhailova N."/>
            <person name="Ovchinnikova G."/>
            <person name="Pati A."/>
            <person name="Brambilla E."/>
            <person name="Chen A."/>
            <person name="Palaniappan K."/>
            <person name="Land M."/>
            <person name="Hauser L."/>
            <person name="Chang Y."/>
            <person name="Jeffries C."/>
            <person name="Rohde M."/>
            <person name="Sikorski J."/>
            <person name="Spring S."/>
            <person name="Goker M."/>
            <person name="Detter J."/>
            <person name="Woyke T."/>
            <person name="Bristow J."/>
            <person name="Eisen J."/>
            <person name="Markowitz V."/>
            <person name="Hugenholtz P."/>
            <person name="Kyrpides N."/>
            <person name="Klenk H."/>
        </authorList>
    </citation>
    <scope>NUCLEOTIDE SEQUENCE [LARGE SCALE GENOMIC DNA]</scope>
    <source>
        <strain evidence="4">DSM 12680 / TGB-C1</strain>
    </source>
</reference>
<dbReference type="EMBL" id="CP002048">
    <property type="protein sequence ID" value="ADI02416.1"/>
    <property type="molecule type" value="Genomic_DNA"/>
</dbReference>
<dbReference type="OrthoDB" id="1633470at2"/>
<dbReference type="RefSeq" id="WP_013175818.1">
    <property type="nucleotide sequence ID" value="NC_014220.1"/>
</dbReference>
<dbReference type="Pfam" id="PF07454">
    <property type="entry name" value="SpoIIP"/>
    <property type="match status" value="1"/>
</dbReference>
<feature type="compositionally biased region" description="Polar residues" evidence="1">
    <location>
        <begin position="117"/>
        <end position="135"/>
    </location>
</feature>
<dbReference type="InterPro" id="IPR010897">
    <property type="entry name" value="Spore_II_P"/>
</dbReference>
<evidence type="ECO:0000313" key="4">
    <source>
        <dbReference type="Proteomes" id="UP000000378"/>
    </source>
</evidence>
<protein>
    <submittedName>
        <fullName evidence="3">Stage II sporulation protein P</fullName>
    </submittedName>
</protein>
<dbReference type="Proteomes" id="UP000000378">
    <property type="component" value="Chromosome"/>
</dbReference>
<keyword evidence="2" id="KW-0812">Transmembrane</keyword>
<evidence type="ECO:0000256" key="2">
    <source>
        <dbReference type="SAM" id="Phobius"/>
    </source>
</evidence>
<accession>D7CNY1</accession>
<keyword evidence="2" id="KW-1133">Transmembrane helix</keyword>
<dbReference type="eggNOG" id="COG0860">
    <property type="taxonomic scope" value="Bacteria"/>
</dbReference>
<feature type="transmembrane region" description="Helical" evidence="2">
    <location>
        <begin position="12"/>
        <end position="29"/>
    </location>
</feature>
<evidence type="ECO:0000313" key="3">
    <source>
        <dbReference type="EMBL" id="ADI02416.1"/>
    </source>
</evidence>
<dbReference type="AlphaFoldDB" id="D7CNY1"/>
<dbReference type="NCBIfam" id="TIGR02867">
    <property type="entry name" value="spore_II_P"/>
    <property type="match status" value="1"/>
</dbReference>
<dbReference type="STRING" id="643648.Slip_1657"/>
<dbReference type="HOGENOM" id="CLU_799082_0_0_9"/>